<comment type="caution">
    <text evidence="2">The sequence shown here is derived from an EMBL/GenBank/DDBJ whole genome shotgun (WGS) entry which is preliminary data.</text>
</comment>
<evidence type="ECO:0000313" key="2">
    <source>
        <dbReference type="EMBL" id="KKS45980.1"/>
    </source>
</evidence>
<dbReference type="AlphaFoldDB" id="A0A0G0ZB82"/>
<dbReference type="STRING" id="1618659.UV11_C0036G0002"/>
<dbReference type="EMBL" id="LCDF01000036">
    <property type="protein sequence ID" value="KKS45980.1"/>
    <property type="molecule type" value="Genomic_DNA"/>
</dbReference>
<name>A0A0G0ZB82_9BACT</name>
<reference evidence="2 3" key="1">
    <citation type="journal article" date="2015" name="Nature">
        <title>rRNA introns, odd ribosomes, and small enigmatic genomes across a large radiation of phyla.</title>
        <authorList>
            <person name="Brown C.T."/>
            <person name="Hug L.A."/>
            <person name="Thomas B.C."/>
            <person name="Sharon I."/>
            <person name="Castelle C.J."/>
            <person name="Singh A."/>
            <person name="Wilkins M.J."/>
            <person name="Williams K.H."/>
            <person name="Banfield J.F."/>
        </authorList>
    </citation>
    <scope>NUCLEOTIDE SEQUENCE [LARGE SCALE GENOMIC DNA]</scope>
</reference>
<feature type="transmembrane region" description="Helical" evidence="1">
    <location>
        <begin position="20"/>
        <end position="43"/>
    </location>
</feature>
<gene>
    <name evidence="2" type="ORF">UV11_C0036G0002</name>
</gene>
<dbReference type="Proteomes" id="UP000034036">
    <property type="component" value="Unassembled WGS sequence"/>
</dbReference>
<keyword evidence="1" id="KW-1133">Transmembrane helix</keyword>
<keyword evidence="1" id="KW-0812">Transmembrane</keyword>
<keyword evidence="1" id="KW-0472">Membrane</keyword>
<organism evidence="2 3">
    <name type="scientific">Candidatus Giovannonibacteria bacterium GW2011_GWF2_42_19</name>
    <dbReference type="NCBI Taxonomy" id="1618659"/>
    <lineage>
        <taxon>Bacteria</taxon>
        <taxon>Candidatus Giovannoniibacteriota</taxon>
    </lineage>
</organism>
<evidence type="ECO:0000313" key="3">
    <source>
        <dbReference type="Proteomes" id="UP000034036"/>
    </source>
</evidence>
<protein>
    <submittedName>
        <fullName evidence="2">Uncharacterized protein</fullName>
    </submittedName>
</protein>
<proteinExistence type="predicted"/>
<evidence type="ECO:0000256" key="1">
    <source>
        <dbReference type="SAM" id="Phobius"/>
    </source>
</evidence>
<sequence>MIKNFISNEDCEYRYKLGKLVASSLSSFVGGLIVGTLATWVYFSARFLQ</sequence>
<accession>A0A0G0ZB82</accession>